<dbReference type="InterPro" id="IPR016181">
    <property type="entry name" value="Acyl_CoA_acyltransferase"/>
</dbReference>
<dbReference type="Pfam" id="PF13508">
    <property type="entry name" value="Acetyltransf_7"/>
    <property type="match status" value="1"/>
</dbReference>
<dbReference type="InterPro" id="IPR000182">
    <property type="entry name" value="GNAT_dom"/>
</dbReference>
<gene>
    <name evidence="2" type="ORF">AMSG_01687</name>
</gene>
<dbReference type="AlphaFoldDB" id="A0A0L0DRC2"/>
<dbReference type="Gene3D" id="3.40.630.30">
    <property type="match status" value="1"/>
</dbReference>
<dbReference type="RefSeq" id="XP_013761732.1">
    <property type="nucleotide sequence ID" value="XM_013906278.1"/>
</dbReference>
<dbReference type="CDD" id="cd04301">
    <property type="entry name" value="NAT_SF"/>
    <property type="match status" value="1"/>
</dbReference>
<dbReference type="GO" id="GO:0016747">
    <property type="term" value="F:acyltransferase activity, transferring groups other than amino-acyl groups"/>
    <property type="evidence" value="ECO:0007669"/>
    <property type="project" value="InterPro"/>
</dbReference>
<keyword evidence="3" id="KW-1185">Reference proteome</keyword>
<proteinExistence type="predicted"/>
<feature type="domain" description="N-acetyltransferase" evidence="1">
    <location>
        <begin position="129"/>
        <end position="264"/>
    </location>
</feature>
<evidence type="ECO:0000259" key="1">
    <source>
        <dbReference type="PROSITE" id="PS51186"/>
    </source>
</evidence>
<organism evidence="2 3">
    <name type="scientific">Thecamonas trahens ATCC 50062</name>
    <dbReference type="NCBI Taxonomy" id="461836"/>
    <lineage>
        <taxon>Eukaryota</taxon>
        <taxon>Apusozoa</taxon>
        <taxon>Apusomonadida</taxon>
        <taxon>Apusomonadidae</taxon>
        <taxon>Thecamonas</taxon>
    </lineage>
</organism>
<dbReference type="SUPFAM" id="SSF55729">
    <property type="entry name" value="Acyl-CoA N-acyltransferases (Nat)"/>
    <property type="match status" value="1"/>
</dbReference>
<protein>
    <recommendedName>
        <fullName evidence="1">N-acetyltransferase domain-containing protein</fullName>
    </recommendedName>
</protein>
<dbReference type="PROSITE" id="PS51186">
    <property type="entry name" value="GNAT"/>
    <property type="match status" value="1"/>
</dbReference>
<dbReference type="EMBL" id="GL349438">
    <property type="protein sequence ID" value="KNC54835.1"/>
    <property type="molecule type" value="Genomic_DNA"/>
</dbReference>
<evidence type="ECO:0000313" key="2">
    <source>
        <dbReference type="EMBL" id="KNC54835.1"/>
    </source>
</evidence>
<evidence type="ECO:0000313" key="3">
    <source>
        <dbReference type="Proteomes" id="UP000054408"/>
    </source>
</evidence>
<dbReference type="Proteomes" id="UP000054408">
    <property type="component" value="Unassembled WGS sequence"/>
</dbReference>
<reference evidence="2 3" key="1">
    <citation type="submission" date="2010-05" db="EMBL/GenBank/DDBJ databases">
        <title>The Genome Sequence of Thecamonas trahens ATCC 50062.</title>
        <authorList>
            <consortium name="The Broad Institute Genome Sequencing Platform"/>
            <person name="Russ C."/>
            <person name="Cuomo C."/>
            <person name="Shea T."/>
            <person name="Young S.K."/>
            <person name="Zeng Q."/>
            <person name="Koehrsen M."/>
            <person name="Haas B."/>
            <person name="Borodovsky M."/>
            <person name="Guigo R."/>
            <person name="Alvarado L."/>
            <person name="Berlin A."/>
            <person name="Bochicchio J."/>
            <person name="Borenstein D."/>
            <person name="Chapman S."/>
            <person name="Chen Z."/>
            <person name="Freedman E."/>
            <person name="Gellesch M."/>
            <person name="Goldberg J."/>
            <person name="Griggs A."/>
            <person name="Gujja S."/>
            <person name="Heilman E."/>
            <person name="Heiman D."/>
            <person name="Hepburn T."/>
            <person name="Howarth C."/>
            <person name="Jen D."/>
            <person name="Larson L."/>
            <person name="Mehta T."/>
            <person name="Park D."/>
            <person name="Pearson M."/>
            <person name="Roberts A."/>
            <person name="Saif S."/>
            <person name="Shenoy N."/>
            <person name="Sisk P."/>
            <person name="Stolte C."/>
            <person name="Sykes S."/>
            <person name="Thomson T."/>
            <person name="Walk T."/>
            <person name="White J."/>
            <person name="Yandava C."/>
            <person name="Burger G."/>
            <person name="Gray M.W."/>
            <person name="Holland P.W.H."/>
            <person name="King N."/>
            <person name="Lang F.B.F."/>
            <person name="Roger A.J."/>
            <person name="Ruiz-Trillo I."/>
            <person name="Lander E."/>
            <person name="Nusbaum C."/>
        </authorList>
    </citation>
    <scope>NUCLEOTIDE SEQUENCE [LARGE SCALE GENOMIC DNA]</scope>
    <source>
        <strain evidence="2 3">ATCC 50062</strain>
    </source>
</reference>
<accession>A0A0L0DRC2</accession>
<name>A0A0L0DRC2_THETB</name>
<sequence length="264" mass="27108">MAASMSTVAKRGMKTMGEAFAAFGEGVGVRIGGEGEGVCCEAPGLVGAVVTQIDNADFFSSAVWPDPSRPLPQRGSESESGCEPALIWIWAPSQEAEIECGVIAVGRIELVEYAMPCMALDLHKAGALAGLEAWTSDDVKVTRPSMAEVGTLCATAYDDPAFEAVLAAMPAETAATAFGVVREGAFVSVMVTVAHDGDVGIYCMATAAEWRRRGLARAMLASVLVEAAGAGAETASLQSSPDGAGLYSSLGFVDAGVARCFARA</sequence>
<dbReference type="GeneID" id="25561428"/>